<reference evidence="4" key="1">
    <citation type="submission" date="2019-12" db="EMBL/GenBank/DDBJ databases">
        <title>Endophytic bacteria associated with Panax ginseng seedlings.</title>
        <authorList>
            <person name="Park J.M."/>
            <person name="Shin R."/>
            <person name="Jo S.H."/>
        </authorList>
    </citation>
    <scope>NUCLEOTIDE SEQUENCE [LARGE SCALE GENOMIC DNA]</scope>
    <source>
        <strain evidence="4">PgKB30</strain>
    </source>
</reference>
<keyword evidence="3" id="KW-0808">Transferase</keyword>
<protein>
    <submittedName>
        <fullName evidence="3">Serine/threonine-protein kinase RsbT</fullName>
        <ecNumber evidence="3">2.7.11.1</ecNumber>
    </submittedName>
</protein>
<dbReference type="SUPFAM" id="SSF81606">
    <property type="entry name" value="PP2C-like"/>
    <property type="match status" value="1"/>
</dbReference>
<sequence>MDVNLHSHLTQVLSIEDISQVGHARRTVQRLAEQAGFDEADCGRVALVVTELASNILKHAQSGELHVRALPGDASGDASRSAPGVEIIAIDRGKGFDVQNCMADGFSTRGTQGIGLGAVLRQAQVFDVHSDARGSVLLARFFPRKATVKDLRMGITQHSLHDDPACGDVWEVAVKGQQMSIMMIDGLGHGPEAEAAGMAGARAFIRTPFADPGVLLEDLHVDMQGSRGGAAALVRFDGATGKLRFIGIGNIGATLIGDEKTRGIPSHPGIVGLQYRKIPPMDYDDCTGQLLIMFSDGLQSRWNLRDYPGLVYRHPAIIAAVLHRDYCRGRDDVTVLVMALETLDD</sequence>
<dbReference type="GO" id="GO:0004674">
    <property type="term" value="F:protein serine/threonine kinase activity"/>
    <property type="evidence" value="ECO:0007669"/>
    <property type="project" value="UniProtKB-EC"/>
</dbReference>
<evidence type="ECO:0000259" key="1">
    <source>
        <dbReference type="Pfam" id="PF07228"/>
    </source>
</evidence>
<evidence type="ECO:0000259" key="2">
    <source>
        <dbReference type="Pfam" id="PF13581"/>
    </source>
</evidence>
<dbReference type="EC" id="2.7.11.1" evidence="3"/>
<gene>
    <name evidence="3" type="ORF">FX982_04300</name>
</gene>
<organism evidence="3 4">
    <name type="scientific">Pseudomonas graminis</name>
    <dbReference type="NCBI Taxonomy" id="158627"/>
    <lineage>
        <taxon>Bacteria</taxon>
        <taxon>Pseudomonadati</taxon>
        <taxon>Pseudomonadota</taxon>
        <taxon>Gammaproteobacteria</taxon>
        <taxon>Pseudomonadales</taxon>
        <taxon>Pseudomonadaceae</taxon>
        <taxon>Pseudomonas</taxon>
    </lineage>
</organism>
<dbReference type="PANTHER" id="PTHR35801">
    <property type="entry name" value="PHOSPHOSERINE PHOSPHATASE RSBX"/>
    <property type="match status" value="1"/>
</dbReference>
<accession>A0A6M8N1N2</accession>
<dbReference type="SUPFAM" id="SSF55874">
    <property type="entry name" value="ATPase domain of HSP90 chaperone/DNA topoisomerase II/histidine kinase"/>
    <property type="match status" value="1"/>
</dbReference>
<dbReference type="Gene3D" id="3.60.40.10">
    <property type="entry name" value="PPM-type phosphatase domain"/>
    <property type="match status" value="1"/>
</dbReference>
<name>A0A6M8N1N2_9PSED</name>
<dbReference type="InterPro" id="IPR001932">
    <property type="entry name" value="PPM-type_phosphatase-like_dom"/>
</dbReference>
<dbReference type="InterPro" id="IPR036890">
    <property type="entry name" value="HATPase_C_sf"/>
</dbReference>
<dbReference type="PANTHER" id="PTHR35801:SF1">
    <property type="entry name" value="PHOSPHOSERINE PHOSPHATASE RSBX"/>
    <property type="match status" value="1"/>
</dbReference>
<proteinExistence type="predicted"/>
<dbReference type="RefSeq" id="WP_172612499.1">
    <property type="nucleotide sequence ID" value="NZ_CP053746.1"/>
</dbReference>
<dbReference type="Pfam" id="PF07228">
    <property type="entry name" value="SpoIIE"/>
    <property type="match status" value="1"/>
</dbReference>
<dbReference type="Pfam" id="PF13581">
    <property type="entry name" value="HATPase_c_2"/>
    <property type="match status" value="1"/>
</dbReference>
<feature type="domain" description="PPM-type phosphatase" evidence="1">
    <location>
        <begin position="176"/>
        <end position="338"/>
    </location>
</feature>
<feature type="domain" description="Histidine kinase/HSP90-like ATPase" evidence="2">
    <location>
        <begin position="18"/>
        <end position="140"/>
    </location>
</feature>
<dbReference type="InterPro" id="IPR039248">
    <property type="entry name" value="Ptase_RsbX"/>
</dbReference>
<dbReference type="InterPro" id="IPR036457">
    <property type="entry name" value="PPM-type-like_dom_sf"/>
</dbReference>
<keyword evidence="3" id="KW-0418">Kinase</keyword>
<dbReference type="KEGG" id="pgg:FX982_04300"/>
<dbReference type="Gene3D" id="3.30.565.10">
    <property type="entry name" value="Histidine kinase-like ATPase, C-terminal domain"/>
    <property type="match status" value="1"/>
</dbReference>
<dbReference type="Proteomes" id="UP000501989">
    <property type="component" value="Chromosome"/>
</dbReference>
<dbReference type="InterPro" id="IPR003594">
    <property type="entry name" value="HATPase_dom"/>
</dbReference>
<evidence type="ECO:0000313" key="3">
    <source>
        <dbReference type="EMBL" id="QKF53307.1"/>
    </source>
</evidence>
<keyword evidence="4" id="KW-1185">Reference proteome</keyword>
<dbReference type="EMBL" id="CP053746">
    <property type="protein sequence ID" value="QKF53307.1"/>
    <property type="molecule type" value="Genomic_DNA"/>
</dbReference>
<dbReference type="AlphaFoldDB" id="A0A6M8N1N2"/>
<evidence type="ECO:0000313" key="4">
    <source>
        <dbReference type="Proteomes" id="UP000501989"/>
    </source>
</evidence>